<dbReference type="OrthoDB" id="4246477at2"/>
<protein>
    <submittedName>
        <fullName evidence="2">Uncharacterized protein</fullName>
    </submittedName>
</protein>
<dbReference type="Pfam" id="PF19979">
    <property type="entry name" value="DUF6415"/>
    <property type="match status" value="1"/>
</dbReference>
<accession>A0A3S9M9U1</accession>
<name>A0A3S9M9U1_9ACTN</name>
<dbReference type="AlphaFoldDB" id="A0A3S9M9U1"/>
<organism evidence="2 3">
    <name type="scientific">Streptomyces cyaneochromogenes</name>
    <dbReference type="NCBI Taxonomy" id="2496836"/>
    <lineage>
        <taxon>Bacteria</taxon>
        <taxon>Bacillati</taxon>
        <taxon>Actinomycetota</taxon>
        <taxon>Actinomycetes</taxon>
        <taxon>Kitasatosporales</taxon>
        <taxon>Streptomycetaceae</taxon>
        <taxon>Streptomyces</taxon>
    </lineage>
</organism>
<feature type="region of interest" description="Disordered" evidence="1">
    <location>
        <begin position="1"/>
        <end position="20"/>
    </location>
</feature>
<dbReference type="RefSeq" id="WP_126393398.1">
    <property type="nucleotide sequence ID" value="NZ_CP034539.1"/>
</dbReference>
<evidence type="ECO:0000313" key="3">
    <source>
        <dbReference type="Proteomes" id="UP000280298"/>
    </source>
</evidence>
<sequence length="132" mass="14007">MTAPSGELARTAGTDVHPPDIETMRATAARALGPDDGPDALPPGSEEIEILDSTLRGQLALILPEVERAVGPRPKDVQAYCALACVGEARRKLTVTPRPVLDARVAHARRLARSLAALCDHYERINAGTASH</sequence>
<dbReference type="InterPro" id="IPR046300">
    <property type="entry name" value="DUF6415"/>
</dbReference>
<dbReference type="Proteomes" id="UP000280298">
    <property type="component" value="Chromosome"/>
</dbReference>
<dbReference type="EMBL" id="CP034539">
    <property type="protein sequence ID" value="AZQ35931.1"/>
    <property type="molecule type" value="Genomic_DNA"/>
</dbReference>
<evidence type="ECO:0000256" key="1">
    <source>
        <dbReference type="SAM" id="MobiDB-lite"/>
    </source>
</evidence>
<keyword evidence="3" id="KW-1185">Reference proteome</keyword>
<dbReference type="KEGG" id="scya:EJ357_22640"/>
<gene>
    <name evidence="2" type="ORF">EJ357_22640</name>
</gene>
<proteinExistence type="predicted"/>
<reference evidence="2 3" key="1">
    <citation type="journal article" date="2019" name="Int. J. Syst. Evol. Microbiol.">
        <title>Streptomyces cyaneochromogenes sp. nov., a blue pigment-producing actinomycete from manganese-contaminated soil.</title>
        <authorList>
            <person name="Tang X."/>
            <person name="Zhao J."/>
            <person name="Li K."/>
            <person name="Chen Z."/>
            <person name="Sun Y."/>
            <person name="Gao J."/>
        </authorList>
    </citation>
    <scope>NUCLEOTIDE SEQUENCE [LARGE SCALE GENOMIC DNA]</scope>
    <source>
        <strain evidence="2 3">MK-45</strain>
    </source>
</reference>
<evidence type="ECO:0000313" key="2">
    <source>
        <dbReference type="EMBL" id="AZQ35931.1"/>
    </source>
</evidence>